<protein>
    <submittedName>
        <fullName evidence="1">Uncharacterized protein</fullName>
    </submittedName>
</protein>
<evidence type="ECO:0000313" key="1">
    <source>
        <dbReference type="EMBL" id="PVH66303.1"/>
    </source>
</evidence>
<dbReference type="Gramene" id="PVH66303">
    <property type="protein sequence ID" value="PVH66303"/>
    <property type="gene ID" value="PAHAL_1G200500"/>
</dbReference>
<gene>
    <name evidence="1" type="ORF">PAHAL_1G200500</name>
</gene>
<organism evidence="1">
    <name type="scientific">Panicum hallii</name>
    <dbReference type="NCBI Taxonomy" id="206008"/>
    <lineage>
        <taxon>Eukaryota</taxon>
        <taxon>Viridiplantae</taxon>
        <taxon>Streptophyta</taxon>
        <taxon>Embryophyta</taxon>
        <taxon>Tracheophyta</taxon>
        <taxon>Spermatophyta</taxon>
        <taxon>Magnoliopsida</taxon>
        <taxon>Liliopsida</taxon>
        <taxon>Poales</taxon>
        <taxon>Poaceae</taxon>
        <taxon>PACMAD clade</taxon>
        <taxon>Panicoideae</taxon>
        <taxon>Panicodae</taxon>
        <taxon>Paniceae</taxon>
        <taxon>Panicinae</taxon>
        <taxon>Panicum</taxon>
        <taxon>Panicum sect. Panicum</taxon>
    </lineage>
</organism>
<proteinExistence type="predicted"/>
<accession>A0A2T8KVV1</accession>
<name>A0A2T8KVV1_9POAL</name>
<dbReference type="AlphaFoldDB" id="A0A2T8KVV1"/>
<dbReference type="EMBL" id="CM008046">
    <property type="protein sequence ID" value="PVH66303.1"/>
    <property type="molecule type" value="Genomic_DNA"/>
</dbReference>
<dbReference type="Proteomes" id="UP000243499">
    <property type="component" value="Chromosome 1"/>
</dbReference>
<reference evidence="1" key="1">
    <citation type="submission" date="2018-04" db="EMBL/GenBank/DDBJ databases">
        <title>WGS assembly of Panicum hallii.</title>
        <authorList>
            <person name="Lovell J."/>
            <person name="Jenkins J."/>
            <person name="Lowry D."/>
            <person name="Mamidi S."/>
            <person name="Sreedasyam A."/>
            <person name="Weng X."/>
            <person name="Barry K."/>
            <person name="Bonette J."/>
            <person name="Campitelli B."/>
            <person name="Daum C."/>
            <person name="Gordon S."/>
            <person name="Gould B."/>
            <person name="Lipzen A."/>
            <person name="Macqueen A."/>
            <person name="Palacio-Mejia J."/>
            <person name="Plott C."/>
            <person name="Shakirov E."/>
            <person name="Shu S."/>
            <person name="Yoshinaga Y."/>
            <person name="Zane M."/>
            <person name="Rokhsar D."/>
            <person name="Grimwood J."/>
            <person name="Schmutz J."/>
            <person name="Juenger T."/>
        </authorList>
    </citation>
    <scope>NUCLEOTIDE SEQUENCE [LARGE SCALE GENOMIC DNA]</scope>
    <source>
        <strain evidence="1">FIL2</strain>
    </source>
</reference>
<sequence length="59" mass="6043">MSTMDLCDGLDVSRWSSRVSLGAHGGDNEEAASMSAFQYFPCYGDVCSSVGATSVGGGD</sequence>